<dbReference type="AlphaFoldDB" id="A0A9P6EIQ3"/>
<keyword evidence="1" id="KW-0732">Signal</keyword>
<name>A0A9P6EIQ3_9AGAR</name>
<evidence type="ECO:0000313" key="2">
    <source>
        <dbReference type="EMBL" id="KAF9529630.1"/>
    </source>
</evidence>
<dbReference type="Proteomes" id="UP000807306">
    <property type="component" value="Unassembled WGS sequence"/>
</dbReference>
<comment type="caution">
    <text evidence="2">The sequence shown here is derived from an EMBL/GenBank/DDBJ whole genome shotgun (WGS) entry which is preliminary data.</text>
</comment>
<feature type="signal peptide" evidence="1">
    <location>
        <begin position="1"/>
        <end position="22"/>
    </location>
</feature>
<keyword evidence="3" id="KW-1185">Reference proteome</keyword>
<reference evidence="2" key="1">
    <citation type="submission" date="2020-11" db="EMBL/GenBank/DDBJ databases">
        <authorList>
            <consortium name="DOE Joint Genome Institute"/>
            <person name="Ahrendt S."/>
            <person name="Riley R."/>
            <person name="Andreopoulos W."/>
            <person name="Labutti K."/>
            <person name="Pangilinan J."/>
            <person name="Ruiz-Duenas F.J."/>
            <person name="Barrasa J.M."/>
            <person name="Sanchez-Garcia M."/>
            <person name="Camarero S."/>
            <person name="Miyauchi S."/>
            <person name="Serrano A."/>
            <person name="Linde D."/>
            <person name="Babiker R."/>
            <person name="Drula E."/>
            <person name="Ayuso-Fernandez I."/>
            <person name="Pacheco R."/>
            <person name="Padilla G."/>
            <person name="Ferreira P."/>
            <person name="Barriuso J."/>
            <person name="Kellner H."/>
            <person name="Castanera R."/>
            <person name="Alfaro M."/>
            <person name="Ramirez L."/>
            <person name="Pisabarro A.G."/>
            <person name="Kuo A."/>
            <person name="Tritt A."/>
            <person name="Lipzen A."/>
            <person name="He G."/>
            <person name="Yan M."/>
            <person name="Ng V."/>
            <person name="Cullen D."/>
            <person name="Martin F."/>
            <person name="Rosso M.-N."/>
            <person name="Henrissat B."/>
            <person name="Hibbett D."/>
            <person name="Martinez A.T."/>
            <person name="Grigoriev I.V."/>
        </authorList>
    </citation>
    <scope>NUCLEOTIDE SEQUENCE</scope>
    <source>
        <strain evidence="2">CBS 506.95</strain>
    </source>
</reference>
<organism evidence="2 3">
    <name type="scientific">Crepidotus variabilis</name>
    <dbReference type="NCBI Taxonomy" id="179855"/>
    <lineage>
        <taxon>Eukaryota</taxon>
        <taxon>Fungi</taxon>
        <taxon>Dikarya</taxon>
        <taxon>Basidiomycota</taxon>
        <taxon>Agaricomycotina</taxon>
        <taxon>Agaricomycetes</taxon>
        <taxon>Agaricomycetidae</taxon>
        <taxon>Agaricales</taxon>
        <taxon>Agaricineae</taxon>
        <taxon>Crepidotaceae</taxon>
        <taxon>Crepidotus</taxon>
    </lineage>
</organism>
<evidence type="ECO:0000256" key="1">
    <source>
        <dbReference type="SAM" id="SignalP"/>
    </source>
</evidence>
<feature type="chain" id="PRO_5040228739" evidence="1">
    <location>
        <begin position="23"/>
        <end position="121"/>
    </location>
</feature>
<protein>
    <submittedName>
        <fullName evidence="2">Uncharacterized protein</fullName>
    </submittedName>
</protein>
<gene>
    <name evidence="2" type="ORF">CPB83DRAFT_893429</name>
</gene>
<sequence>MYNCKLLVAAFALIASATTVVATALPSDTPYNPVLCGNEYCRQGFVCCEAANGPINMHKFLAVALLMLASAAAVTATALPGYTTHNTGVRCGTEYCGTGITCCHGPDGPVCITDLPPGTIC</sequence>
<evidence type="ECO:0000313" key="3">
    <source>
        <dbReference type="Proteomes" id="UP000807306"/>
    </source>
</evidence>
<accession>A0A9P6EIQ3</accession>
<proteinExistence type="predicted"/>
<dbReference type="EMBL" id="MU157845">
    <property type="protein sequence ID" value="KAF9529630.1"/>
    <property type="molecule type" value="Genomic_DNA"/>
</dbReference>